<feature type="domain" description="PHD-type zinc finger plants" evidence="2">
    <location>
        <begin position="25"/>
        <end position="67"/>
    </location>
</feature>
<evidence type="ECO:0000313" key="4">
    <source>
        <dbReference type="Proteomes" id="UP000233837"/>
    </source>
</evidence>
<dbReference type="AlphaFoldDB" id="A0A2I0VWB2"/>
<organism evidence="3 4">
    <name type="scientific">Dendrobium catenatum</name>
    <dbReference type="NCBI Taxonomy" id="906689"/>
    <lineage>
        <taxon>Eukaryota</taxon>
        <taxon>Viridiplantae</taxon>
        <taxon>Streptophyta</taxon>
        <taxon>Embryophyta</taxon>
        <taxon>Tracheophyta</taxon>
        <taxon>Spermatophyta</taxon>
        <taxon>Magnoliopsida</taxon>
        <taxon>Liliopsida</taxon>
        <taxon>Asparagales</taxon>
        <taxon>Orchidaceae</taxon>
        <taxon>Epidendroideae</taxon>
        <taxon>Malaxideae</taxon>
        <taxon>Dendrobiinae</taxon>
        <taxon>Dendrobium</taxon>
    </lineage>
</organism>
<evidence type="ECO:0000313" key="3">
    <source>
        <dbReference type="EMBL" id="PKU67702.1"/>
    </source>
</evidence>
<accession>A0A2I0VWB2</accession>
<feature type="region of interest" description="Disordered" evidence="1">
    <location>
        <begin position="129"/>
        <end position="150"/>
    </location>
</feature>
<evidence type="ECO:0000256" key="1">
    <source>
        <dbReference type="SAM" id="MobiDB-lite"/>
    </source>
</evidence>
<dbReference type="EMBL" id="KZ503168">
    <property type="protein sequence ID" value="PKU67702.1"/>
    <property type="molecule type" value="Genomic_DNA"/>
</dbReference>
<dbReference type="PANTHER" id="PTHR33779:SF1">
    <property type="entry name" value="EXPRESSED PROTEIN"/>
    <property type="match status" value="1"/>
</dbReference>
<proteinExistence type="predicted"/>
<reference evidence="3 4" key="2">
    <citation type="journal article" date="2017" name="Nature">
        <title>The Apostasia genome and the evolution of orchids.</title>
        <authorList>
            <person name="Zhang G.Q."/>
            <person name="Liu K.W."/>
            <person name="Li Z."/>
            <person name="Lohaus R."/>
            <person name="Hsiao Y.Y."/>
            <person name="Niu S.C."/>
            <person name="Wang J.Y."/>
            <person name="Lin Y.C."/>
            <person name="Xu Q."/>
            <person name="Chen L.J."/>
            <person name="Yoshida K."/>
            <person name="Fujiwara S."/>
            <person name="Wang Z.W."/>
            <person name="Zhang Y.Q."/>
            <person name="Mitsuda N."/>
            <person name="Wang M."/>
            <person name="Liu G.H."/>
            <person name="Pecoraro L."/>
            <person name="Huang H.X."/>
            <person name="Xiao X.J."/>
            <person name="Lin M."/>
            <person name="Wu X.Y."/>
            <person name="Wu W.L."/>
            <person name="Chen Y.Y."/>
            <person name="Chang S.B."/>
            <person name="Sakamoto S."/>
            <person name="Ohme-Takagi M."/>
            <person name="Yagi M."/>
            <person name="Zeng S.J."/>
            <person name="Shen C.Y."/>
            <person name="Yeh C.M."/>
            <person name="Luo Y.B."/>
            <person name="Tsai W.C."/>
            <person name="Van de Peer Y."/>
            <person name="Liu Z.J."/>
        </authorList>
    </citation>
    <scope>NUCLEOTIDE SEQUENCE [LARGE SCALE GENOMIC DNA]</scope>
    <source>
        <tissue evidence="3">The whole plant</tissue>
    </source>
</reference>
<protein>
    <recommendedName>
        <fullName evidence="2">PHD-type zinc finger plants domain-containing protein</fullName>
    </recommendedName>
</protein>
<dbReference type="InterPro" id="IPR056874">
    <property type="entry name" value="PHD_dom_pln"/>
</dbReference>
<dbReference type="PANTHER" id="PTHR33779">
    <property type="entry name" value="EXPRESSED PROTEIN"/>
    <property type="match status" value="1"/>
</dbReference>
<evidence type="ECO:0000259" key="2">
    <source>
        <dbReference type="Pfam" id="PF25054"/>
    </source>
</evidence>
<name>A0A2I0VWB2_9ASPA</name>
<dbReference type="OrthoDB" id="1935489at2759"/>
<keyword evidence="4" id="KW-1185">Reference proteome</keyword>
<dbReference type="Pfam" id="PF25054">
    <property type="entry name" value="PHD_pln"/>
    <property type="match status" value="1"/>
</dbReference>
<gene>
    <name evidence="3" type="ORF">MA16_Dca013732</name>
</gene>
<dbReference type="Proteomes" id="UP000233837">
    <property type="component" value="Unassembled WGS sequence"/>
</dbReference>
<reference evidence="3 4" key="1">
    <citation type="journal article" date="2016" name="Sci. Rep.">
        <title>The Dendrobium catenatum Lindl. genome sequence provides insights into polysaccharide synthase, floral development and adaptive evolution.</title>
        <authorList>
            <person name="Zhang G.Q."/>
            <person name="Xu Q."/>
            <person name="Bian C."/>
            <person name="Tsai W.C."/>
            <person name="Yeh C.M."/>
            <person name="Liu K.W."/>
            <person name="Yoshida K."/>
            <person name="Zhang L.S."/>
            <person name="Chang S.B."/>
            <person name="Chen F."/>
            <person name="Shi Y."/>
            <person name="Su Y.Y."/>
            <person name="Zhang Y.Q."/>
            <person name="Chen L.J."/>
            <person name="Yin Y."/>
            <person name="Lin M."/>
            <person name="Huang H."/>
            <person name="Deng H."/>
            <person name="Wang Z.W."/>
            <person name="Zhu S.L."/>
            <person name="Zhao X."/>
            <person name="Deng C."/>
            <person name="Niu S.C."/>
            <person name="Huang J."/>
            <person name="Wang M."/>
            <person name="Liu G.H."/>
            <person name="Yang H.J."/>
            <person name="Xiao X.J."/>
            <person name="Hsiao Y.Y."/>
            <person name="Wu W.L."/>
            <person name="Chen Y.Y."/>
            <person name="Mitsuda N."/>
            <person name="Ohme-Takagi M."/>
            <person name="Luo Y.B."/>
            <person name="Van de Peer Y."/>
            <person name="Liu Z.J."/>
        </authorList>
    </citation>
    <scope>NUCLEOTIDE SEQUENCE [LARGE SCALE GENOMIC DNA]</scope>
    <source>
        <tissue evidence="3">The whole plant</tissue>
    </source>
</reference>
<sequence length="167" mass="18394">MASKLAGASPTPATSSPPRPPAVCCMCGDHGLARELFRCRVCFFRSQHKYCSNLYPKARSYQTCNWCLREDIRSSKLSLEAELSIAGNNISALLLTPVAQRSSGCGNFTAGGGLKLTQRSFAPLLSKPAKKQRLMPAERPQSSGNRKGRQVFRGKVRRYKLLEEVIC</sequence>